<evidence type="ECO:0000313" key="2">
    <source>
        <dbReference type="EMBL" id="MBX08802.1"/>
    </source>
</evidence>
<accession>A0A2P2KSW3</accession>
<feature type="transmembrane region" description="Helical" evidence="1">
    <location>
        <begin position="12"/>
        <end position="35"/>
    </location>
</feature>
<feature type="transmembrane region" description="Helical" evidence="1">
    <location>
        <begin position="41"/>
        <end position="61"/>
    </location>
</feature>
<dbReference type="AlphaFoldDB" id="A0A2P2KSW3"/>
<sequence length="72" mass="8182">MRCSCLFCVRFGVILSFAVFWLLGLLRLVSISLILRSSCHIGLAYFCLQFYVTVAIILNFGQQFDGLAMLRL</sequence>
<evidence type="ECO:0000256" key="1">
    <source>
        <dbReference type="SAM" id="Phobius"/>
    </source>
</evidence>
<protein>
    <submittedName>
        <fullName evidence="2">Uncharacterized protein</fullName>
    </submittedName>
</protein>
<keyword evidence="1" id="KW-0812">Transmembrane</keyword>
<dbReference type="EMBL" id="GGEC01028318">
    <property type="protein sequence ID" value="MBX08802.1"/>
    <property type="molecule type" value="Transcribed_RNA"/>
</dbReference>
<proteinExistence type="predicted"/>
<keyword evidence="1" id="KW-0472">Membrane</keyword>
<reference evidence="2" key="1">
    <citation type="submission" date="2018-02" db="EMBL/GenBank/DDBJ databases">
        <title>Rhizophora mucronata_Transcriptome.</title>
        <authorList>
            <person name="Meera S.P."/>
            <person name="Sreeshan A."/>
            <person name="Augustine A."/>
        </authorList>
    </citation>
    <scope>NUCLEOTIDE SEQUENCE</scope>
    <source>
        <tissue evidence="2">Leaf</tissue>
    </source>
</reference>
<organism evidence="2">
    <name type="scientific">Rhizophora mucronata</name>
    <name type="common">Asiatic mangrove</name>
    <dbReference type="NCBI Taxonomy" id="61149"/>
    <lineage>
        <taxon>Eukaryota</taxon>
        <taxon>Viridiplantae</taxon>
        <taxon>Streptophyta</taxon>
        <taxon>Embryophyta</taxon>
        <taxon>Tracheophyta</taxon>
        <taxon>Spermatophyta</taxon>
        <taxon>Magnoliopsida</taxon>
        <taxon>eudicotyledons</taxon>
        <taxon>Gunneridae</taxon>
        <taxon>Pentapetalae</taxon>
        <taxon>rosids</taxon>
        <taxon>fabids</taxon>
        <taxon>Malpighiales</taxon>
        <taxon>Rhizophoraceae</taxon>
        <taxon>Rhizophora</taxon>
    </lineage>
</organism>
<name>A0A2P2KSW3_RHIMU</name>
<keyword evidence="1" id="KW-1133">Transmembrane helix</keyword>